<protein>
    <submittedName>
        <fullName evidence="1">UxuA protein</fullName>
    </submittedName>
</protein>
<dbReference type="EMBL" id="CAJNIZ010033447">
    <property type="protein sequence ID" value="CAE7545417.1"/>
    <property type="molecule type" value="Genomic_DNA"/>
</dbReference>
<dbReference type="OrthoDB" id="10262655at2759"/>
<name>A0A812TRL8_SYMPI</name>
<proteinExistence type="predicted"/>
<dbReference type="AlphaFoldDB" id="A0A812TRL8"/>
<gene>
    <name evidence="1" type="primary">uxuA</name>
    <name evidence="1" type="ORF">SPIL2461_LOCUS14467</name>
</gene>
<sequence>MRSDLAEYGRIGRYYAEQSMLVTYSQQDFGTSASHVDEKAIAVLDPATGKYSEELRRRFPEIAFVGVVEVIIVLIQSPPSSSELTPSYGRTYFDLLTDLRAFLTEALEEHRADDHRKCGANPTFMLDEGGAGQASISEQIQEAFEKLPNEDQQKIKSCLSPEDQAKVEALKCLARENLLRAAANGELERALKEIKEKHSTHVPPPPPA</sequence>
<comment type="caution">
    <text evidence="1">The sequence shown here is derived from an EMBL/GenBank/DDBJ whole genome shotgun (WGS) entry which is preliminary data.</text>
</comment>
<reference evidence="1" key="1">
    <citation type="submission" date="2021-02" db="EMBL/GenBank/DDBJ databases">
        <authorList>
            <person name="Dougan E. K."/>
            <person name="Rhodes N."/>
            <person name="Thang M."/>
            <person name="Chan C."/>
        </authorList>
    </citation>
    <scope>NUCLEOTIDE SEQUENCE</scope>
</reference>
<organism evidence="1 2">
    <name type="scientific">Symbiodinium pilosum</name>
    <name type="common">Dinoflagellate</name>
    <dbReference type="NCBI Taxonomy" id="2952"/>
    <lineage>
        <taxon>Eukaryota</taxon>
        <taxon>Sar</taxon>
        <taxon>Alveolata</taxon>
        <taxon>Dinophyceae</taxon>
        <taxon>Suessiales</taxon>
        <taxon>Symbiodiniaceae</taxon>
        <taxon>Symbiodinium</taxon>
    </lineage>
</organism>
<dbReference type="Proteomes" id="UP000649617">
    <property type="component" value="Unassembled WGS sequence"/>
</dbReference>
<evidence type="ECO:0000313" key="1">
    <source>
        <dbReference type="EMBL" id="CAE7545417.1"/>
    </source>
</evidence>
<keyword evidence="2" id="KW-1185">Reference proteome</keyword>
<accession>A0A812TRL8</accession>
<evidence type="ECO:0000313" key="2">
    <source>
        <dbReference type="Proteomes" id="UP000649617"/>
    </source>
</evidence>